<name>A0A1C7N1L8_9FUNG</name>
<evidence type="ECO:0000313" key="1">
    <source>
        <dbReference type="EMBL" id="OBZ82586.1"/>
    </source>
</evidence>
<dbReference type="InParanoid" id="A0A1C7N1L8"/>
<proteinExistence type="predicted"/>
<dbReference type="EMBL" id="LUGH01000833">
    <property type="protein sequence ID" value="OBZ82586.1"/>
    <property type="molecule type" value="Genomic_DNA"/>
</dbReference>
<keyword evidence="2" id="KW-1185">Reference proteome</keyword>
<gene>
    <name evidence="1" type="ORF">A0J61_09367</name>
</gene>
<organism evidence="1 2">
    <name type="scientific">Choanephora cucurbitarum</name>
    <dbReference type="NCBI Taxonomy" id="101091"/>
    <lineage>
        <taxon>Eukaryota</taxon>
        <taxon>Fungi</taxon>
        <taxon>Fungi incertae sedis</taxon>
        <taxon>Mucoromycota</taxon>
        <taxon>Mucoromycotina</taxon>
        <taxon>Mucoromycetes</taxon>
        <taxon>Mucorales</taxon>
        <taxon>Mucorineae</taxon>
        <taxon>Choanephoraceae</taxon>
        <taxon>Choanephoroideae</taxon>
        <taxon>Choanephora</taxon>
    </lineage>
</organism>
<sequence length="22" mass="2521">MEGILTYVSDPNIVLENITNRE</sequence>
<evidence type="ECO:0000313" key="2">
    <source>
        <dbReference type="Proteomes" id="UP000093000"/>
    </source>
</evidence>
<reference evidence="1 2" key="1">
    <citation type="submission" date="2016-03" db="EMBL/GenBank/DDBJ databases">
        <title>Choanephora cucurbitarum.</title>
        <authorList>
            <person name="Min B."/>
            <person name="Park H."/>
            <person name="Park J.-H."/>
            <person name="Shin H.-D."/>
            <person name="Choi I.-G."/>
        </authorList>
    </citation>
    <scope>NUCLEOTIDE SEQUENCE [LARGE SCALE GENOMIC DNA]</scope>
    <source>
        <strain evidence="1 2">KUS-F28377</strain>
    </source>
</reference>
<dbReference type="AlphaFoldDB" id="A0A1C7N1L8"/>
<accession>A0A1C7N1L8</accession>
<protein>
    <submittedName>
        <fullName evidence="1">Uncharacterized protein</fullName>
    </submittedName>
</protein>
<dbReference type="Proteomes" id="UP000093000">
    <property type="component" value="Unassembled WGS sequence"/>
</dbReference>
<comment type="caution">
    <text evidence="1">The sequence shown here is derived from an EMBL/GenBank/DDBJ whole genome shotgun (WGS) entry which is preliminary data.</text>
</comment>
<feature type="non-terminal residue" evidence="1">
    <location>
        <position position="22"/>
    </location>
</feature>